<dbReference type="CDD" id="cd06550">
    <property type="entry name" value="TM_ABC_iron-siderophores_like"/>
    <property type="match status" value="1"/>
</dbReference>
<reference evidence="9 10" key="1">
    <citation type="journal article" date="2015" name="MBio">
        <title>Genome-Resolved Metagenomic Analysis Reveals Roles for Candidate Phyla and Other Microbial Community Members in Biogeochemical Transformations in Oil Reservoirs.</title>
        <authorList>
            <person name="Hu P."/>
            <person name="Tom L."/>
            <person name="Singh A."/>
            <person name="Thomas B.C."/>
            <person name="Baker B.J."/>
            <person name="Piceno Y.M."/>
            <person name="Andersen G.L."/>
            <person name="Banfield J.F."/>
        </authorList>
    </citation>
    <scope>NUCLEOTIDE SEQUENCE [LARGE SCALE GENOMIC DNA]</scope>
    <source>
        <strain evidence="9">46_16</strain>
    </source>
</reference>
<evidence type="ECO:0000256" key="5">
    <source>
        <dbReference type="ARBA" id="ARBA00022692"/>
    </source>
</evidence>
<dbReference type="PANTHER" id="PTHR30472">
    <property type="entry name" value="FERRIC ENTEROBACTIN TRANSPORT SYSTEM PERMEASE PROTEIN"/>
    <property type="match status" value="1"/>
</dbReference>
<dbReference type="GO" id="GO:0022857">
    <property type="term" value="F:transmembrane transporter activity"/>
    <property type="evidence" value="ECO:0007669"/>
    <property type="project" value="InterPro"/>
</dbReference>
<evidence type="ECO:0000313" key="9">
    <source>
        <dbReference type="EMBL" id="KUK46681.1"/>
    </source>
</evidence>
<feature type="transmembrane region" description="Helical" evidence="8">
    <location>
        <begin position="215"/>
        <end position="246"/>
    </location>
</feature>
<evidence type="ECO:0000256" key="3">
    <source>
        <dbReference type="ARBA" id="ARBA00022448"/>
    </source>
</evidence>
<feature type="transmembrane region" description="Helical" evidence="8">
    <location>
        <begin position="99"/>
        <end position="116"/>
    </location>
</feature>
<dbReference type="EMBL" id="LGFU01000013">
    <property type="protein sequence ID" value="KUK46681.1"/>
    <property type="molecule type" value="Genomic_DNA"/>
</dbReference>
<dbReference type="GO" id="GO:0005886">
    <property type="term" value="C:plasma membrane"/>
    <property type="evidence" value="ECO:0007669"/>
    <property type="project" value="UniProtKB-SubCell"/>
</dbReference>
<dbReference type="PANTHER" id="PTHR30472:SF70">
    <property type="entry name" value="MOLYBDATE IMPORT SYSTEM PERMEASE PROTEIN MOLB"/>
    <property type="match status" value="1"/>
</dbReference>
<keyword evidence="5 8" id="KW-0812">Transmembrane</keyword>
<evidence type="ECO:0000256" key="4">
    <source>
        <dbReference type="ARBA" id="ARBA00022475"/>
    </source>
</evidence>
<dbReference type="InterPro" id="IPR037294">
    <property type="entry name" value="ABC_BtuC-like"/>
</dbReference>
<feature type="transmembrane region" description="Helical" evidence="8">
    <location>
        <begin position="172"/>
        <end position="189"/>
    </location>
</feature>
<dbReference type="AlphaFoldDB" id="A0A101FYB1"/>
<dbReference type="Pfam" id="PF01032">
    <property type="entry name" value="FecCD"/>
    <property type="match status" value="1"/>
</dbReference>
<dbReference type="Gene3D" id="1.10.3470.10">
    <property type="entry name" value="ABC transporter involved in vitamin B12 uptake, BtuC"/>
    <property type="match status" value="1"/>
</dbReference>
<dbReference type="SUPFAM" id="SSF81345">
    <property type="entry name" value="ABC transporter involved in vitamin B12 uptake, BtuC"/>
    <property type="match status" value="1"/>
</dbReference>
<feature type="transmembrane region" description="Helical" evidence="8">
    <location>
        <begin position="39"/>
        <end position="60"/>
    </location>
</feature>
<feature type="transmembrane region" description="Helical" evidence="8">
    <location>
        <begin position="122"/>
        <end position="143"/>
    </location>
</feature>
<evidence type="ECO:0000256" key="2">
    <source>
        <dbReference type="ARBA" id="ARBA00007935"/>
    </source>
</evidence>
<evidence type="ECO:0000256" key="6">
    <source>
        <dbReference type="ARBA" id="ARBA00022989"/>
    </source>
</evidence>
<evidence type="ECO:0000256" key="1">
    <source>
        <dbReference type="ARBA" id="ARBA00004651"/>
    </source>
</evidence>
<accession>A0A101FYB1</accession>
<comment type="caution">
    <text evidence="9">The sequence shown here is derived from an EMBL/GenBank/DDBJ whole genome shotgun (WGS) entry which is preliminary data.</text>
</comment>
<dbReference type="GO" id="GO:0033214">
    <property type="term" value="P:siderophore-iron import into cell"/>
    <property type="evidence" value="ECO:0007669"/>
    <property type="project" value="TreeGrafter"/>
</dbReference>
<sequence>MGISLFIGRYPQPIFTPVRLLWEDELAKALILNIRLPRLIAAALLGASLSISGYIFQMAFSNPLADGGILGVNQAAGFGAALAIITTGYTFVQIQISALLFGILSIFLVLLLSRIIKTESTIINQIFAGIAISAIFSSGIGILKYMADPLQELPNIVFWLLGDLSSITWERILPVIPQILIGISILWALRWRVNALALDENVSFSLGAGKKRETYFILFIAVLLTASVISYAGLVGWIGLIIPNIVRTIFGTTGQKSIPATLMIGAGYAVICDTLARTLIPGEIPLGILTAILGAIAMIVLVSAGKIRIKE</sequence>
<organism evidence="9 10">
    <name type="scientific">Anaerolinea thermophila</name>
    <dbReference type="NCBI Taxonomy" id="167964"/>
    <lineage>
        <taxon>Bacteria</taxon>
        <taxon>Bacillati</taxon>
        <taxon>Chloroflexota</taxon>
        <taxon>Anaerolineae</taxon>
        <taxon>Anaerolineales</taxon>
        <taxon>Anaerolineaceae</taxon>
        <taxon>Anaerolinea</taxon>
    </lineage>
</organism>
<dbReference type="InterPro" id="IPR000522">
    <property type="entry name" value="ABC_transptr_permease_BtuC"/>
</dbReference>
<keyword evidence="7 8" id="KW-0472">Membrane</keyword>
<feature type="transmembrane region" description="Helical" evidence="8">
    <location>
        <begin position="72"/>
        <end position="92"/>
    </location>
</feature>
<name>A0A101FYB1_9CHLR</name>
<proteinExistence type="inferred from homology"/>
<comment type="subcellular location">
    <subcellularLocation>
        <location evidence="1">Cell membrane</location>
        <topology evidence="1">Multi-pass membrane protein</topology>
    </subcellularLocation>
</comment>
<gene>
    <name evidence="9" type="ORF">XD73_0464</name>
</gene>
<protein>
    <submittedName>
        <fullName evidence="9">Transport system permease protein</fullName>
    </submittedName>
</protein>
<feature type="transmembrane region" description="Helical" evidence="8">
    <location>
        <begin position="286"/>
        <end position="305"/>
    </location>
</feature>
<evidence type="ECO:0000256" key="8">
    <source>
        <dbReference type="SAM" id="Phobius"/>
    </source>
</evidence>
<keyword evidence="3" id="KW-0813">Transport</keyword>
<evidence type="ECO:0000256" key="7">
    <source>
        <dbReference type="ARBA" id="ARBA00023136"/>
    </source>
</evidence>
<keyword evidence="6 8" id="KW-1133">Transmembrane helix</keyword>
<evidence type="ECO:0000313" key="10">
    <source>
        <dbReference type="Proteomes" id="UP000064249"/>
    </source>
</evidence>
<dbReference type="Proteomes" id="UP000064249">
    <property type="component" value="Unassembled WGS sequence"/>
</dbReference>
<comment type="similarity">
    <text evidence="2">Belongs to the binding-protein-dependent transport system permease family. FecCD subfamily.</text>
</comment>
<keyword evidence="4" id="KW-1003">Cell membrane</keyword>